<keyword evidence="1" id="KW-0969">Cilium</keyword>
<gene>
    <name evidence="1" type="ORF">LEP1GSC008_1888</name>
</gene>
<dbReference type="RefSeq" id="WP_004778386.1">
    <property type="nucleotide sequence ID" value="NZ_ANCE01000189.1"/>
</dbReference>
<proteinExistence type="predicted"/>
<comment type="caution">
    <text evidence="1">The sequence shown here is derived from an EMBL/GenBank/DDBJ whole genome shotgun (WGS) entry which is preliminary data.</text>
</comment>
<dbReference type="EMBL" id="ANCE01000189">
    <property type="protein sequence ID" value="EMK21631.1"/>
    <property type="molecule type" value="Genomic_DNA"/>
</dbReference>
<accession>M6FFK9</accession>
<dbReference type="AlphaFoldDB" id="M6FFK9"/>
<evidence type="ECO:0000313" key="1">
    <source>
        <dbReference type="EMBL" id="EMK21631.1"/>
    </source>
</evidence>
<protein>
    <submittedName>
        <fullName evidence="1">Flagellar basal body rod FlgEFG protein, C-terminal domain protein</fullName>
    </submittedName>
</protein>
<reference evidence="1 2" key="1">
    <citation type="submission" date="2013-01" db="EMBL/GenBank/DDBJ databases">
        <authorList>
            <person name="Harkins D.M."/>
            <person name="Durkin A.S."/>
            <person name="Brinkac L.M."/>
            <person name="Haft D.H."/>
            <person name="Selengut J.D."/>
            <person name="Sanka R."/>
            <person name="DePew J."/>
            <person name="Purushe J."/>
            <person name="Galloway R.L."/>
            <person name="Vinetz J.M."/>
            <person name="Sutton G.G."/>
            <person name="Nierman W.C."/>
            <person name="Fouts D.E."/>
        </authorList>
    </citation>
    <scope>NUCLEOTIDE SEQUENCE [LARGE SCALE GENOMIC DNA]</scope>
    <source>
        <strain evidence="1 2">Nikolaevo</strain>
    </source>
</reference>
<dbReference type="PATRIC" id="fig|1240687.3.peg.3808"/>
<keyword evidence="1" id="KW-0282">Flagellum</keyword>
<evidence type="ECO:0000313" key="2">
    <source>
        <dbReference type="Proteomes" id="UP000011980"/>
    </source>
</evidence>
<organism evidence="1 2">
    <name type="scientific">Leptospira kirschneri serovar Bulgarica str. Nikolaevo</name>
    <dbReference type="NCBI Taxonomy" id="1240687"/>
    <lineage>
        <taxon>Bacteria</taxon>
        <taxon>Pseudomonadati</taxon>
        <taxon>Spirochaetota</taxon>
        <taxon>Spirochaetia</taxon>
        <taxon>Leptospirales</taxon>
        <taxon>Leptospiraceae</taxon>
        <taxon>Leptospira</taxon>
    </lineage>
</organism>
<sequence>MNGFKKVGQIKVFTFQNLEALYFEKECNCFISTHSKQKPIENIPGLNHTATLLSGFLELSNVNIGEEQVNYLELIRFYNLIYDTLTRLDPSFAGVYKTQVYDPKYVDSLNTDLK</sequence>
<keyword evidence="1" id="KW-0966">Cell projection</keyword>
<dbReference type="Proteomes" id="UP000011980">
    <property type="component" value="Unassembled WGS sequence"/>
</dbReference>
<name>M6FFK9_9LEPT</name>